<name>A0A9P8HW03_9PEZI</name>
<evidence type="ECO:0000256" key="1">
    <source>
        <dbReference type="SAM" id="Phobius"/>
    </source>
</evidence>
<keyword evidence="1" id="KW-1133">Transmembrane helix</keyword>
<feature type="transmembrane region" description="Helical" evidence="1">
    <location>
        <begin position="29"/>
        <end position="49"/>
    </location>
</feature>
<dbReference type="Proteomes" id="UP000698800">
    <property type="component" value="Unassembled WGS sequence"/>
</dbReference>
<gene>
    <name evidence="2" type="ORF">FGG08_006592</name>
</gene>
<proteinExistence type="predicted"/>
<organism evidence="2 3">
    <name type="scientific">Glutinoglossum americanum</name>
    <dbReference type="NCBI Taxonomy" id="1670608"/>
    <lineage>
        <taxon>Eukaryota</taxon>
        <taxon>Fungi</taxon>
        <taxon>Dikarya</taxon>
        <taxon>Ascomycota</taxon>
        <taxon>Pezizomycotina</taxon>
        <taxon>Geoglossomycetes</taxon>
        <taxon>Geoglossales</taxon>
        <taxon>Geoglossaceae</taxon>
        <taxon>Glutinoglossum</taxon>
    </lineage>
</organism>
<keyword evidence="3" id="KW-1185">Reference proteome</keyword>
<dbReference type="EMBL" id="JAGHQL010000198">
    <property type="protein sequence ID" value="KAH0536542.1"/>
    <property type="molecule type" value="Genomic_DNA"/>
</dbReference>
<reference evidence="2" key="1">
    <citation type="submission" date="2021-03" db="EMBL/GenBank/DDBJ databases">
        <title>Comparative genomics and phylogenomic investigation of the class Geoglossomycetes provide insights into ecological specialization and systematics.</title>
        <authorList>
            <person name="Melie T."/>
            <person name="Pirro S."/>
            <person name="Miller A.N."/>
            <person name="Quandt A."/>
        </authorList>
    </citation>
    <scope>NUCLEOTIDE SEQUENCE</scope>
    <source>
        <strain evidence="2">GBOQ0MN5Z8</strain>
    </source>
</reference>
<feature type="transmembrane region" description="Helical" evidence="1">
    <location>
        <begin position="237"/>
        <end position="262"/>
    </location>
</feature>
<evidence type="ECO:0000313" key="3">
    <source>
        <dbReference type="Proteomes" id="UP000698800"/>
    </source>
</evidence>
<feature type="transmembrane region" description="Helical" evidence="1">
    <location>
        <begin position="69"/>
        <end position="91"/>
    </location>
</feature>
<evidence type="ECO:0000313" key="2">
    <source>
        <dbReference type="EMBL" id="KAH0536542.1"/>
    </source>
</evidence>
<keyword evidence="1" id="KW-0472">Membrane</keyword>
<accession>A0A9P8HW03</accession>
<keyword evidence="1" id="KW-0812">Transmembrane</keyword>
<feature type="transmembrane region" description="Helical" evidence="1">
    <location>
        <begin position="274"/>
        <end position="297"/>
    </location>
</feature>
<feature type="transmembrane region" description="Helical" evidence="1">
    <location>
        <begin position="153"/>
        <end position="172"/>
    </location>
</feature>
<dbReference type="AlphaFoldDB" id="A0A9P8HW03"/>
<sequence length="412" mass="45588">MLESRSGNGAVLVARARYYASEPTTAARFWLAVVFIAALLAVLIATLLVSYRLHVDRIRSGSWGRGGRLGIVFVAGEVLAILGLALNALEYGWIANSSIRLPYPSFYLNNAFSMLFLEVSRLIVIVLMFHLLHDRTRSLSPETLPNRLWALRCVYLSSISVYAPLAAAFVSMEFVLSARVMGACAGCGSSVKIRNKSYRLGVAVRVLYASLAIYWLVFSLVLLGEGRRKQVGSSVKLFLAQLLVVIAALFNGLFFALYNGLIGISHLPRDKILLVFYTFFVCAHLLMVYLGLLVIYAKRNEWAPVDPAPIPNVPQRPPYEMSTTWGGQPPYGVWAHGMPGHEMPVGPQQAQQKFGQMVFPQNVDLARERYEADGSGVVPMAMGNPVYEAPQAGTRQYVATEDIRYDERVTSK</sequence>
<protein>
    <submittedName>
        <fullName evidence="2">Uncharacterized protein</fullName>
    </submittedName>
</protein>
<feature type="transmembrane region" description="Helical" evidence="1">
    <location>
        <begin position="111"/>
        <end position="132"/>
    </location>
</feature>
<comment type="caution">
    <text evidence="2">The sequence shown here is derived from an EMBL/GenBank/DDBJ whole genome shotgun (WGS) entry which is preliminary data.</text>
</comment>
<feature type="transmembrane region" description="Helical" evidence="1">
    <location>
        <begin position="206"/>
        <end position="225"/>
    </location>
</feature>